<dbReference type="Pfam" id="PF04977">
    <property type="entry name" value="DivIC"/>
    <property type="match status" value="1"/>
</dbReference>
<protein>
    <recommendedName>
        <fullName evidence="3">Septum formation initiator family protein</fullName>
    </recommendedName>
</protein>
<keyword evidence="1" id="KW-0812">Transmembrane</keyword>
<proteinExistence type="predicted"/>
<feature type="transmembrane region" description="Helical" evidence="1">
    <location>
        <begin position="12"/>
        <end position="30"/>
    </location>
</feature>
<dbReference type="InterPro" id="IPR007060">
    <property type="entry name" value="FtsL/DivIC"/>
</dbReference>
<name>A0A7V3PU80_UNCW3</name>
<gene>
    <name evidence="2" type="ORF">ENX16_05095</name>
</gene>
<evidence type="ECO:0008006" key="3">
    <source>
        <dbReference type="Google" id="ProtNLM"/>
    </source>
</evidence>
<sequence length="91" mass="10354">MTINRSRRPAKLIVPIVVFLFLLGLIFLPGPNGLISILLKLYHINRSRNQLQQLRARADSLSLEIKLWQDPAYATRQAQKIFSPTSSDTLP</sequence>
<evidence type="ECO:0000313" key="2">
    <source>
        <dbReference type="EMBL" id="HGD13437.1"/>
    </source>
</evidence>
<comment type="caution">
    <text evidence="2">The sequence shown here is derived from an EMBL/GenBank/DDBJ whole genome shotgun (WGS) entry which is preliminary data.</text>
</comment>
<reference evidence="2" key="1">
    <citation type="journal article" date="2020" name="mSystems">
        <title>Genome- and Community-Level Interaction Insights into Carbon Utilization and Element Cycling Functions of Hydrothermarchaeota in Hydrothermal Sediment.</title>
        <authorList>
            <person name="Zhou Z."/>
            <person name="Liu Y."/>
            <person name="Xu W."/>
            <person name="Pan J."/>
            <person name="Luo Z.H."/>
            <person name="Li M."/>
        </authorList>
    </citation>
    <scope>NUCLEOTIDE SEQUENCE [LARGE SCALE GENOMIC DNA]</scope>
    <source>
        <strain evidence="2">SpSt-914</strain>
    </source>
</reference>
<evidence type="ECO:0000256" key="1">
    <source>
        <dbReference type="SAM" id="Phobius"/>
    </source>
</evidence>
<keyword evidence="1" id="KW-1133">Transmembrane helix</keyword>
<dbReference type="AlphaFoldDB" id="A0A7V3PU80"/>
<accession>A0A7V3PU80</accession>
<organism evidence="2">
    <name type="scientific">candidate division WOR-3 bacterium</name>
    <dbReference type="NCBI Taxonomy" id="2052148"/>
    <lineage>
        <taxon>Bacteria</taxon>
        <taxon>Bacteria division WOR-3</taxon>
    </lineage>
</organism>
<keyword evidence="1" id="KW-0472">Membrane</keyword>
<dbReference type="EMBL" id="DTMZ01000114">
    <property type="protein sequence ID" value="HGD13437.1"/>
    <property type="molecule type" value="Genomic_DNA"/>
</dbReference>